<evidence type="ECO:0000313" key="8">
    <source>
        <dbReference type="Proteomes" id="UP001243717"/>
    </source>
</evidence>
<comment type="caution">
    <text evidence="7">The sequence shown here is derived from an EMBL/GenBank/DDBJ whole genome shotgun (WGS) entry which is preliminary data.</text>
</comment>
<evidence type="ECO:0000256" key="4">
    <source>
        <dbReference type="ARBA" id="ARBA00023136"/>
    </source>
</evidence>
<gene>
    <name evidence="7" type="ORF">QEH59_02360</name>
</gene>
<keyword evidence="8" id="KW-1185">Reference proteome</keyword>
<dbReference type="PANTHER" id="PTHR12815">
    <property type="entry name" value="SORTING AND ASSEMBLY MACHINERY SAMM50 PROTEIN FAMILY MEMBER"/>
    <property type="match status" value="1"/>
</dbReference>
<dbReference type="Pfam" id="PF07244">
    <property type="entry name" value="POTRA"/>
    <property type="match status" value="2"/>
</dbReference>
<feature type="domain" description="POTRA" evidence="6">
    <location>
        <begin position="127"/>
        <end position="209"/>
    </location>
</feature>
<protein>
    <submittedName>
        <fullName evidence="7">BamA/TamA family outer membrane protein</fullName>
    </submittedName>
</protein>
<keyword evidence="3" id="KW-0812">Transmembrane</keyword>
<keyword evidence="2" id="KW-1134">Transmembrane beta strand</keyword>
<dbReference type="Gene3D" id="3.10.20.310">
    <property type="entry name" value="membrane protein fhac"/>
    <property type="match status" value="2"/>
</dbReference>
<dbReference type="PANTHER" id="PTHR12815:SF18">
    <property type="entry name" value="SORTING AND ASSEMBLY MACHINERY COMPONENT 50 HOMOLOG"/>
    <property type="match status" value="1"/>
</dbReference>
<evidence type="ECO:0000259" key="5">
    <source>
        <dbReference type="Pfam" id="PF01103"/>
    </source>
</evidence>
<proteinExistence type="predicted"/>
<evidence type="ECO:0000256" key="2">
    <source>
        <dbReference type="ARBA" id="ARBA00022452"/>
    </source>
</evidence>
<organism evidence="7 8">
    <name type="scientific">Thalassobacterium sedimentorum</name>
    <dbReference type="NCBI Taxonomy" id="3041258"/>
    <lineage>
        <taxon>Bacteria</taxon>
        <taxon>Pseudomonadati</taxon>
        <taxon>Verrucomicrobiota</taxon>
        <taxon>Opitutia</taxon>
        <taxon>Puniceicoccales</taxon>
        <taxon>Coraliomargaritaceae</taxon>
        <taxon>Thalassobacterium</taxon>
    </lineage>
</organism>
<dbReference type="InterPro" id="IPR039910">
    <property type="entry name" value="D15-like"/>
</dbReference>
<evidence type="ECO:0000259" key="6">
    <source>
        <dbReference type="Pfam" id="PF07244"/>
    </source>
</evidence>
<dbReference type="InterPro" id="IPR000184">
    <property type="entry name" value="Bac_surfAg_D15"/>
</dbReference>
<name>A0ABU1AHI9_9BACT</name>
<reference evidence="7 8" key="1">
    <citation type="submission" date="2023-04" db="EMBL/GenBank/DDBJ databases">
        <title>A novel bacteria isolated from coastal sediment.</title>
        <authorList>
            <person name="Liu X.-J."/>
            <person name="Du Z.-J."/>
        </authorList>
    </citation>
    <scope>NUCLEOTIDE SEQUENCE [LARGE SCALE GENOMIC DNA]</scope>
    <source>
        <strain evidence="7 8">SDUM461004</strain>
    </source>
</reference>
<dbReference type="RefSeq" id="WP_308983755.1">
    <property type="nucleotide sequence ID" value="NZ_JARXIC010000003.1"/>
</dbReference>
<dbReference type="InterPro" id="IPR010827">
    <property type="entry name" value="BamA/TamA_POTRA"/>
</dbReference>
<evidence type="ECO:0000313" key="7">
    <source>
        <dbReference type="EMBL" id="MDQ8193251.1"/>
    </source>
</evidence>
<dbReference type="Proteomes" id="UP001243717">
    <property type="component" value="Unassembled WGS sequence"/>
</dbReference>
<dbReference type="EMBL" id="JARXIC010000003">
    <property type="protein sequence ID" value="MDQ8193251.1"/>
    <property type="molecule type" value="Genomic_DNA"/>
</dbReference>
<dbReference type="Pfam" id="PF01103">
    <property type="entry name" value="Omp85"/>
    <property type="match status" value="1"/>
</dbReference>
<feature type="domain" description="POTRA" evidence="6">
    <location>
        <begin position="296"/>
        <end position="347"/>
    </location>
</feature>
<feature type="domain" description="Bacterial surface antigen (D15)" evidence="5">
    <location>
        <begin position="397"/>
        <end position="692"/>
    </location>
</feature>
<dbReference type="Gene3D" id="2.40.160.50">
    <property type="entry name" value="membrane protein fhac: a member of the omp85/tpsb transporter family"/>
    <property type="match status" value="1"/>
</dbReference>
<evidence type="ECO:0000256" key="1">
    <source>
        <dbReference type="ARBA" id="ARBA00004370"/>
    </source>
</evidence>
<keyword evidence="4" id="KW-0472">Membrane</keyword>
<comment type="subcellular location">
    <subcellularLocation>
        <location evidence="1">Membrane</location>
    </subcellularLocation>
</comment>
<accession>A0ABU1AHI9</accession>
<sequence>MRRLLPIAILALLWGSTLMGQSNLTVSGLGFFQDRSMDARLSFLNNVESDVTIDLDAAILEDSAFLLLEQMKRKGYLEPTIEGRMRVGDTERSVYWQGDYAIQLEVDFVAEAVEFIITPGVLSYYDTVVVDGVHAIEAKQVERFFIPGGVLFSGKKARVFTYENFERRQGRLLRALDDLGYRSAQVVNQQIDIDPVSGAVQVELKIEQGPLYQIGELEIVITRAGSEDEVRKEPAQGVVFTREWEQAERAALRNEAYRAGYPDATVSSEIVADSEEQAGVILRHLRYRVDYGPAVTLQQIEFDGDAATKRSVLKRQVELKAGEPLDLIAVSEARRQLMGLGIFQEVGLQLEPTSGDARSVVYALSPSQRKELQLRAGWGSYEQARLGFRWEHRSPWGRAHRYEVEVKQSFKSTLGEATYSIPQFLGTELTTYLNAEYNYREELSFDRRAQGMAVGTSMQLSDTGLRLAVEYGFSQENADRLDLVSFESEEDATVASVTFKASLDRRDDFLAPSSGYSLYASLETAGQWLGGSVNFQKLELGGSYHTSLSESILLHAGLQGGTIFTTGAAEDNIPFNERFFSGGENSVRGYVEGGASPRDSGGDEVGSESYLLLNLELEQRIYSQLSTVFFFDSVLNARDGFFDREREVLSSIGFGLRYQTVVGPLRLEYGHNLNPRDSDSDGALHFSIGFPF</sequence>
<evidence type="ECO:0000256" key="3">
    <source>
        <dbReference type="ARBA" id="ARBA00022692"/>
    </source>
</evidence>